<protein>
    <submittedName>
        <fullName evidence="1">(rape) hypothetical protein</fullName>
    </submittedName>
</protein>
<dbReference type="Proteomes" id="UP001295469">
    <property type="component" value="Chromosome C01"/>
</dbReference>
<proteinExistence type="predicted"/>
<dbReference type="EMBL" id="HG994365">
    <property type="protein sequence ID" value="CAF2077011.1"/>
    <property type="molecule type" value="Genomic_DNA"/>
</dbReference>
<organism evidence="1">
    <name type="scientific">Brassica napus</name>
    <name type="common">Rape</name>
    <dbReference type="NCBI Taxonomy" id="3708"/>
    <lineage>
        <taxon>Eukaryota</taxon>
        <taxon>Viridiplantae</taxon>
        <taxon>Streptophyta</taxon>
        <taxon>Embryophyta</taxon>
        <taxon>Tracheophyta</taxon>
        <taxon>Spermatophyta</taxon>
        <taxon>Magnoliopsida</taxon>
        <taxon>eudicotyledons</taxon>
        <taxon>Gunneridae</taxon>
        <taxon>Pentapetalae</taxon>
        <taxon>rosids</taxon>
        <taxon>malvids</taxon>
        <taxon>Brassicales</taxon>
        <taxon>Brassicaceae</taxon>
        <taxon>Brassiceae</taxon>
        <taxon>Brassica</taxon>
    </lineage>
</organism>
<dbReference type="AlphaFoldDB" id="A0A816RXI2"/>
<evidence type="ECO:0000313" key="1">
    <source>
        <dbReference type="EMBL" id="CAF2077011.1"/>
    </source>
</evidence>
<name>A0A816RXI2_BRANA</name>
<accession>A0A816RXI2</accession>
<gene>
    <name evidence="1" type="ORF">DARMORV10_C01P42270.1</name>
</gene>
<reference evidence="1" key="1">
    <citation type="submission" date="2021-01" db="EMBL/GenBank/DDBJ databases">
        <authorList>
            <consortium name="Genoscope - CEA"/>
            <person name="William W."/>
        </authorList>
    </citation>
    <scope>NUCLEOTIDE SEQUENCE</scope>
</reference>
<sequence>MRRAILLSKRTSRRIEGNHKIIHLQLHNKINKLCGVTNNKFFLIGPSAATPAFKSSNRQS</sequence>